<dbReference type="InterPro" id="IPR052929">
    <property type="entry name" value="RNase_H-like_EbsB-rel"/>
</dbReference>
<dbReference type="GO" id="GO:0003676">
    <property type="term" value="F:nucleic acid binding"/>
    <property type="evidence" value="ECO:0007669"/>
    <property type="project" value="InterPro"/>
</dbReference>
<feature type="non-terminal residue" evidence="3">
    <location>
        <position position="110"/>
    </location>
</feature>
<dbReference type="EMBL" id="LR031574">
    <property type="protein sequence ID" value="VDC98712.1"/>
    <property type="molecule type" value="Genomic_DNA"/>
</dbReference>
<dbReference type="Pfam" id="PF13456">
    <property type="entry name" value="RVT_3"/>
    <property type="match status" value="1"/>
</dbReference>
<dbReference type="PANTHER" id="PTHR47074">
    <property type="entry name" value="BNAC02G40300D PROTEIN"/>
    <property type="match status" value="1"/>
</dbReference>
<protein>
    <recommendedName>
        <fullName evidence="1">RNase H type-1 domain-containing protein</fullName>
    </recommendedName>
</protein>
<dbReference type="PANTHER" id="PTHR47074:SF78">
    <property type="entry name" value="GB|AAF30348.1-RELATED"/>
    <property type="match status" value="1"/>
</dbReference>
<dbReference type="EMBL" id="LS974623">
    <property type="protein sequence ID" value="CAG7902501.1"/>
    <property type="molecule type" value="Genomic_DNA"/>
</dbReference>
<dbReference type="InterPro" id="IPR002156">
    <property type="entry name" value="RNaseH_domain"/>
</dbReference>
<sequence length="110" mass="12744">KSRNKLLFQNKNMHWRNVLRFARNDAIEWKVTDAHQERVNSTDQTQNQRVDELKRWRLPTQGRLKCNVDGSFYNETIEAAAGWVLRNEEGQFIGATQARGGKIGTALESE</sequence>
<name>A0A3P6B180_BRACM</name>
<accession>A0A3P6B180</accession>
<feature type="domain" description="RNase H type-1" evidence="1">
    <location>
        <begin position="67"/>
        <end position="110"/>
    </location>
</feature>
<organism evidence="3">
    <name type="scientific">Brassica campestris</name>
    <name type="common">Field mustard</name>
    <dbReference type="NCBI Taxonomy" id="3711"/>
    <lineage>
        <taxon>Eukaryota</taxon>
        <taxon>Viridiplantae</taxon>
        <taxon>Streptophyta</taxon>
        <taxon>Embryophyta</taxon>
        <taxon>Tracheophyta</taxon>
        <taxon>Spermatophyta</taxon>
        <taxon>Magnoliopsida</taxon>
        <taxon>eudicotyledons</taxon>
        <taxon>Gunneridae</taxon>
        <taxon>Pentapetalae</taxon>
        <taxon>rosids</taxon>
        <taxon>malvids</taxon>
        <taxon>Brassicales</taxon>
        <taxon>Brassicaceae</taxon>
        <taxon>Brassiceae</taxon>
        <taxon>Brassica</taxon>
    </lineage>
</organism>
<dbReference type="Gramene" id="A07p21450.2_BraZ1">
    <property type="protein sequence ID" value="A07p21450.2_BraZ1.CDS.1"/>
    <property type="gene ID" value="A07g21450.2_BraZ1"/>
</dbReference>
<evidence type="ECO:0000313" key="2">
    <source>
        <dbReference type="EMBL" id="CAG7902501.1"/>
    </source>
</evidence>
<reference evidence="3" key="1">
    <citation type="submission" date="2018-11" db="EMBL/GenBank/DDBJ databases">
        <authorList>
            <consortium name="Genoscope - CEA"/>
            <person name="William W."/>
        </authorList>
    </citation>
    <scope>NUCLEOTIDE SEQUENCE</scope>
</reference>
<evidence type="ECO:0000259" key="1">
    <source>
        <dbReference type="Pfam" id="PF13456"/>
    </source>
</evidence>
<dbReference type="Proteomes" id="UP000694005">
    <property type="component" value="Chromosome A07"/>
</dbReference>
<dbReference type="GO" id="GO:0004523">
    <property type="term" value="F:RNA-DNA hybrid ribonuclease activity"/>
    <property type="evidence" value="ECO:0007669"/>
    <property type="project" value="InterPro"/>
</dbReference>
<gene>
    <name evidence="3" type="ORF">BRAA07T29664Z</name>
    <name evidence="2" type="ORF">BRAPAZ1V2_A07P21450.2</name>
</gene>
<evidence type="ECO:0000313" key="3">
    <source>
        <dbReference type="EMBL" id="VDC98712.1"/>
    </source>
</evidence>
<proteinExistence type="predicted"/>
<feature type="non-terminal residue" evidence="3">
    <location>
        <position position="1"/>
    </location>
</feature>
<dbReference type="AlphaFoldDB" id="A0A3P6B180"/>